<comment type="cofactor">
    <cofactor evidence="2">
        <name>Mg(2+)</name>
        <dbReference type="ChEBI" id="CHEBI:18420"/>
    </cofactor>
</comment>
<dbReference type="SFLD" id="SFLDG00179">
    <property type="entry name" value="mandelate_racemase"/>
    <property type="match status" value="1"/>
</dbReference>
<dbReference type="FunFam" id="3.20.20.120:FF:000007">
    <property type="entry name" value="Mitochondrial enolase superfamily member 1"/>
    <property type="match status" value="1"/>
</dbReference>
<dbReference type="SUPFAM" id="SSF51604">
    <property type="entry name" value="Enolase C-terminal domain-like"/>
    <property type="match status" value="1"/>
</dbReference>
<dbReference type="Pfam" id="PF02746">
    <property type="entry name" value="MR_MLE_N"/>
    <property type="match status" value="1"/>
</dbReference>
<keyword evidence="4" id="KW-0479">Metal-binding</keyword>
<sequence length="439" mass="48908">MPQIILQRARVLDLRFPTSREQIGSDAVNKDPDYSAAYCILETNTGLEGHGLTFTLGRGTELCVEALRYLAQRVEGRTLESITSDLNGFYLEITGDTQFRWLGPEKGVIHLACAALINAVWDLYAKAEGKPVWKLLADMTPEQIVAAIDFRYIADALKPEEALAILRRGKEGQAERLAQLETSGYPAYTTSAGWFGYSEDKIRRLCQEGLADGWTHFKLKVGGEPADDLRRARIMRDAIGPGNRMMVDANQKWGVETAIERTKQLAEVDVWWMEEPTSPDDILGHARIRRETGVRIATGEHCHNAVMFKQLLQAGSIDVCQIDSCRVAGVNENLAIILMATKFGVPVCPHAGGVGLCEYVQHLSVFDFLAVSCSLEDRVIEYVDHLHEHFLDPVRIRRGHYLLPTQPGYSIQIKPESLARFEFPAGAAWQEDVTPSAAK</sequence>
<evidence type="ECO:0000256" key="3">
    <source>
        <dbReference type="ARBA" id="ARBA00013142"/>
    </source>
</evidence>
<dbReference type="GO" id="GO:0016052">
    <property type="term" value="P:carbohydrate catabolic process"/>
    <property type="evidence" value="ECO:0007669"/>
    <property type="project" value="InterPro"/>
</dbReference>
<keyword evidence="9" id="KW-1185">Reference proteome</keyword>
<protein>
    <recommendedName>
        <fullName evidence="3">L-fuconate dehydratase</fullName>
        <ecNumber evidence="3">4.2.1.68</ecNumber>
    </recommendedName>
</protein>
<dbReference type="PANTHER" id="PTHR13794">
    <property type="entry name" value="ENOLASE SUPERFAMILY, MANDELATE RACEMASE"/>
    <property type="match status" value="1"/>
</dbReference>
<keyword evidence="5" id="KW-0460">Magnesium</keyword>
<dbReference type="Pfam" id="PF13378">
    <property type="entry name" value="MR_MLE_C"/>
    <property type="match status" value="1"/>
</dbReference>
<name>A0A1H5VVP6_9BACT</name>
<dbReference type="OrthoDB" id="9775391at2"/>
<feature type="domain" description="Mandelate racemase/muconate lactonizing enzyme C-terminal" evidence="7">
    <location>
        <begin position="199"/>
        <end position="295"/>
    </location>
</feature>
<reference evidence="8 9" key="1">
    <citation type="submission" date="2016-10" db="EMBL/GenBank/DDBJ databases">
        <authorList>
            <person name="de Groot N.N."/>
        </authorList>
    </citation>
    <scope>NUCLEOTIDE SEQUENCE [LARGE SCALE GENOMIC DNA]</scope>
    <source>
        <strain evidence="8 9">DSM 22489</strain>
    </source>
</reference>
<dbReference type="SMART" id="SM00922">
    <property type="entry name" value="MR_MLE"/>
    <property type="match status" value="1"/>
</dbReference>
<dbReference type="InterPro" id="IPR034610">
    <property type="entry name" value="L-fuconate_dehydratase"/>
</dbReference>
<evidence type="ECO:0000256" key="2">
    <source>
        <dbReference type="ARBA" id="ARBA00001946"/>
    </source>
</evidence>
<evidence type="ECO:0000313" key="8">
    <source>
        <dbReference type="EMBL" id="SEF91322.1"/>
    </source>
</evidence>
<dbReference type="EC" id="4.2.1.68" evidence="3"/>
<dbReference type="GO" id="GO:0000287">
    <property type="term" value="F:magnesium ion binding"/>
    <property type="evidence" value="ECO:0007669"/>
    <property type="project" value="TreeGrafter"/>
</dbReference>
<dbReference type="CDD" id="cd03324">
    <property type="entry name" value="rTSbeta_L-fuconate_dehydratase"/>
    <property type="match status" value="1"/>
</dbReference>
<gene>
    <name evidence="8" type="ORF">SAMN05421819_1333</name>
</gene>
<evidence type="ECO:0000256" key="1">
    <source>
        <dbReference type="ARBA" id="ARBA00001737"/>
    </source>
</evidence>
<dbReference type="InterPro" id="IPR029017">
    <property type="entry name" value="Enolase-like_N"/>
</dbReference>
<evidence type="ECO:0000256" key="5">
    <source>
        <dbReference type="ARBA" id="ARBA00022842"/>
    </source>
</evidence>
<evidence type="ECO:0000256" key="4">
    <source>
        <dbReference type="ARBA" id="ARBA00022723"/>
    </source>
</evidence>
<dbReference type="InterPro" id="IPR036849">
    <property type="entry name" value="Enolase-like_C_sf"/>
</dbReference>
<dbReference type="AlphaFoldDB" id="A0A1H5VVP6"/>
<accession>A0A1H5VVP6</accession>
<dbReference type="EMBL" id="FNVA01000002">
    <property type="protein sequence ID" value="SEF91322.1"/>
    <property type="molecule type" value="Genomic_DNA"/>
</dbReference>
<evidence type="ECO:0000256" key="6">
    <source>
        <dbReference type="ARBA" id="ARBA00023239"/>
    </source>
</evidence>
<keyword evidence="6" id="KW-0456">Lyase</keyword>
<dbReference type="PANTHER" id="PTHR13794:SF58">
    <property type="entry name" value="MITOCHONDRIAL ENOLASE SUPERFAMILY MEMBER 1"/>
    <property type="match status" value="1"/>
</dbReference>
<dbReference type="Proteomes" id="UP000236728">
    <property type="component" value="Unassembled WGS sequence"/>
</dbReference>
<dbReference type="RefSeq" id="WP_103932281.1">
    <property type="nucleotide sequence ID" value="NZ_FNVA01000002.1"/>
</dbReference>
<dbReference type="Gene3D" id="3.30.390.10">
    <property type="entry name" value="Enolase-like, N-terminal domain"/>
    <property type="match status" value="1"/>
</dbReference>
<dbReference type="InterPro" id="IPR013342">
    <property type="entry name" value="Mandelate_racemase_C"/>
</dbReference>
<dbReference type="SUPFAM" id="SSF54826">
    <property type="entry name" value="Enolase N-terminal domain-like"/>
    <property type="match status" value="1"/>
</dbReference>
<dbReference type="Gene3D" id="3.20.20.120">
    <property type="entry name" value="Enolase-like C-terminal domain"/>
    <property type="match status" value="1"/>
</dbReference>
<evidence type="ECO:0000259" key="7">
    <source>
        <dbReference type="SMART" id="SM00922"/>
    </source>
</evidence>
<dbReference type="InterPro" id="IPR029065">
    <property type="entry name" value="Enolase_C-like"/>
</dbReference>
<dbReference type="SFLD" id="SFLDS00001">
    <property type="entry name" value="Enolase"/>
    <property type="match status" value="1"/>
</dbReference>
<evidence type="ECO:0000313" key="9">
    <source>
        <dbReference type="Proteomes" id="UP000236728"/>
    </source>
</evidence>
<dbReference type="InterPro" id="IPR046945">
    <property type="entry name" value="RHMD-like"/>
</dbReference>
<dbReference type="GO" id="GO:0050023">
    <property type="term" value="F:L-fuconate dehydratase activity"/>
    <property type="evidence" value="ECO:0007669"/>
    <property type="project" value="UniProtKB-EC"/>
</dbReference>
<organism evidence="8 9">
    <name type="scientific">Bryocella elongata</name>
    <dbReference type="NCBI Taxonomy" id="863522"/>
    <lineage>
        <taxon>Bacteria</taxon>
        <taxon>Pseudomonadati</taxon>
        <taxon>Acidobacteriota</taxon>
        <taxon>Terriglobia</taxon>
        <taxon>Terriglobales</taxon>
        <taxon>Acidobacteriaceae</taxon>
        <taxon>Bryocella</taxon>
    </lineage>
</organism>
<dbReference type="InterPro" id="IPR013341">
    <property type="entry name" value="Mandelate_racemase_N_dom"/>
</dbReference>
<proteinExistence type="predicted"/>
<comment type="catalytic activity">
    <reaction evidence="1">
        <text>L-fuconate = 2-dehydro-3-deoxy-L-fuconate + H2O</text>
        <dbReference type="Rhea" id="RHEA:22772"/>
        <dbReference type="ChEBI" id="CHEBI:15377"/>
        <dbReference type="ChEBI" id="CHEBI:21291"/>
        <dbReference type="ChEBI" id="CHEBI:37448"/>
        <dbReference type="EC" id="4.2.1.68"/>
    </reaction>
</comment>
<dbReference type="SFLD" id="SFLDF00111">
    <property type="entry name" value="L-fuconate_dehydratase"/>
    <property type="match status" value="1"/>
</dbReference>